<feature type="domain" description="PPIase FKBP-type" evidence="12">
    <location>
        <begin position="103"/>
        <end position="165"/>
    </location>
</feature>
<dbReference type="Gene3D" id="3.40.50.450">
    <property type="match status" value="1"/>
</dbReference>
<evidence type="ECO:0000256" key="6">
    <source>
        <dbReference type="ARBA" id="ARBA00022777"/>
    </source>
</evidence>
<dbReference type="FunFam" id="3.40.50.450:FF:000002">
    <property type="entry name" value="ATP-dependent 6-phosphofructokinase"/>
    <property type="match status" value="1"/>
</dbReference>
<dbReference type="GO" id="GO:0046872">
    <property type="term" value="F:metal ion binding"/>
    <property type="evidence" value="ECO:0007669"/>
    <property type="project" value="UniProtKB-KW"/>
</dbReference>
<dbReference type="Pfam" id="PF00254">
    <property type="entry name" value="FKBP_C"/>
    <property type="match status" value="1"/>
</dbReference>
<dbReference type="InterPro" id="IPR050929">
    <property type="entry name" value="PFKA"/>
</dbReference>
<comment type="catalytic activity">
    <reaction evidence="11">
        <text>[protein]-peptidylproline (omega=180) = [protein]-peptidylproline (omega=0)</text>
        <dbReference type="Rhea" id="RHEA:16237"/>
        <dbReference type="Rhea" id="RHEA-COMP:10747"/>
        <dbReference type="Rhea" id="RHEA-COMP:10748"/>
        <dbReference type="ChEBI" id="CHEBI:83833"/>
        <dbReference type="ChEBI" id="CHEBI:83834"/>
        <dbReference type="EC" id="5.2.1.8"/>
    </reaction>
</comment>
<comment type="cofactor">
    <cofactor evidence="1">
        <name>Mg(2+)</name>
        <dbReference type="ChEBI" id="CHEBI:18420"/>
    </cofactor>
</comment>
<evidence type="ECO:0000313" key="13">
    <source>
        <dbReference type="EMBL" id="GAX74539.1"/>
    </source>
</evidence>
<evidence type="ECO:0000256" key="5">
    <source>
        <dbReference type="ARBA" id="ARBA00022741"/>
    </source>
</evidence>
<accession>A0A250WV07</accession>
<sequence length="623" mass="67919">MLQRSVRLAGNFVMISSGCINTCKVRQPWFSKLGRVGQDKSVRLKAAANTRRDILNCSSALFISIGAGHALPLEALADDFITTPTGLKYYDIRKGTGPSPVQGNLVEVHWSGYTKGYQGKRIDNTSARDDPYEFRLGSHQAIPAFEEAVQSMQVGGIRRVEVPGEHPELGYPRNRSQRFTDELISSDMKIFKYRDSPFVVDDNRGGGFVGDRDKVRLHTVEYESAGSAGAFCADGVMSNGDEEGCLMLPEWAIRSGPRRTVYHNPKEVLAAVVTCGGLCPGLNDVVQNIVYTLHDHGVPEDNILGIRYGLRGFYERDAKPITLTRSLVDGIHLKGGTMLGTSRGGANVKEIVRRIDLWGLNMVFVVGGNGGNAAAHAIAEECQAKGVVCNVVGVPKSIDNDILLVDRCFGFETAVEEAQRALLAAKVEASSAYHGLGLVKLMGRQSGFIAMQSSMSSGVVDACLIPEMGFSIDKLCDYVAQVFERKGHCVVCVAEGAGQDILNSQGNIQTDASGNPILQDIGLHLRSELKKYFKGDADIKYIDPTYMIRAIPTTSNDRVYCKVLGQNAVHAAFAGYTDCTVGMVNTHYVYLPISTIIQAPRKVNPKGSRWNRLMTSMQQPRLI</sequence>
<dbReference type="NCBIfam" id="NF005301">
    <property type="entry name" value="PRK06830.1"/>
    <property type="match status" value="1"/>
</dbReference>
<evidence type="ECO:0000256" key="1">
    <source>
        <dbReference type="ARBA" id="ARBA00001946"/>
    </source>
</evidence>
<dbReference type="GO" id="GO:0005524">
    <property type="term" value="F:ATP binding"/>
    <property type="evidence" value="ECO:0007669"/>
    <property type="project" value="UniProtKB-KW"/>
</dbReference>
<dbReference type="Proteomes" id="UP000232323">
    <property type="component" value="Unassembled WGS sequence"/>
</dbReference>
<dbReference type="PRINTS" id="PR00476">
    <property type="entry name" value="PHFRCTKINASE"/>
</dbReference>
<dbReference type="GO" id="GO:0003755">
    <property type="term" value="F:peptidyl-prolyl cis-trans isomerase activity"/>
    <property type="evidence" value="ECO:0007669"/>
    <property type="project" value="UniProtKB-KW"/>
</dbReference>
<dbReference type="EMBL" id="BEGY01000008">
    <property type="protein sequence ID" value="GAX74539.1"/>
    <property type="molecule type" value="Genomic_DNA"/>
</dbReference>
<dbReference type="GO" id="GO:0006002">
    <property type="term" value="P:fructose 6-phosphate metabolic process"/>
    <property type="evidence" value="ECO:0007669"/>
    <property type="project" value="InterPro"/>
</dbReference>
<dbReference type="AlphaFoldDB" id="A0A250WV07"/>
<evidence type="ECO:0000256" key="9">
    <source>
        <dbReference type="ARBA" id="ARBA00023152"/>
    </source>
</evidence>
<dbReference type="GO" id="GO:0003872">
    <property type="term" value="F:6-phosphofructokinase activity"/>
    <property type="evidence" value="ECO:0007669"/>
    <property type="project" value="UniProtKB-EC"/>
</dbReference>
<dbReference type="GO" id="GO:0005737">
    <property type="term" value="C:cytoplasm"/>
    <property type="evidence" value="ECO:0007669"/>
    <property type="project" value="UniProtKB-ARBA"/>
</dbReference>
<reference evidence="13 14" key="1">
    <citation type="submission" date="2017-08" db="EMBL/GenBank/DDBJ databases">
        <title>Acidophilic green algal genome provides insights into adaptation to an acidic environment.</title>
        <authorList>
            <person name="Hirooka S."/>
            <person name="Hirose Y."/>
            <person name="Kanesaki Y."/>
            <person name="Higuchi S."/>
            <person name="Fujiwara T."/>
            <person name="Onuma R."/>
            <person name="Era A."/>
            <person name="Ohbayashi R."/>
            <person name="Uzuka A."/>
            <person name="Nozaki H."/>
            <person name="Yoshikawa H."/>
            <person name="Miyagishima S.Y."/>
        </authorList>
    </citation>
    <scope>NUCLEOTIDE SEQUENCE [LARGE SCALE GENOMIC DNA]</scope>
    <source>
        <strain evidence="13 14">NIES-2499</strain>
    </source>
</reference>
<evidence type="ECO:0000256" key="11">
    <source>
        <dbReference type="PROSITE-ProRule" id="PRU00277"/>
    </source>
</evidence>
<dbReference type="OrthoDB" id="537915at2759"/>
<dbReference type="UniPathway" id="UPA00109">
    <property type="reaction ID" value="UER00182"/>
</dbReference>
<evidence type="ECO:0000256" key="8">
    <source>
        <dbReference type="ARBA" id="ARBA00022842"/>
    </source>
</evidence>
<dbReference type="EC" id="5.2.1.8" evidence="11"/>
<dbReference type="PANTHER" id="PTHR45770">
    <property type="entry name" value="ATP-DEPENDENT 6-PHOSPHOFRUCTOKINASE 1"/>
    <property type="match status" value="1"/>
</dbReference>
<dbReference type="InterPro" id="IPR000023">
    <property type="entry name" value="Phosphofructokinase_dom"/>
</dbReference>
<evidence type="ECO:0000256" key="4">
    <source>
        <dbReference type="ARBA" id="ARBA00022723"/>
    </source>
</evidence>
<evidence type="ECO:0000256" key="10">
    <source>
        <dbReference type="ARBA" id="ARBA00048070"/>
    </source>
</evidence>
<evidence type="ECO:0000256" key="2">
    <source>
        <dbReference type="ARBA" id="ARBA00002659"/>
    </source>
</evidence>
<keyword evidence="11" id="KW-0413">Isomerase</keyword>
<keyword evidence="14" id="KW-1185">Reference proteome</keyword>
<keyword evidence="8" id="KW-0460">Magnesium</keyword>
<dbReference type="InterPro" id="IPR001179">
    <property type="entry name" value="PPIase_FKBP_dom"/>
</dbReference>
<protein>
    <recommendedName>
        <fullName evidence="11">peptidylprolyl isomerase</fullName>
        <ecNumber evidence="11">5.2.1.8</ecNumber>
    </recommendedName>
</protein>
<evidence type="ECO:0000256" key="7">
    <source>
        <dbReference type="ARBA" id="ARBA00022840"/>
    </source>
</evidence>
<name>A0A250WV07_9CHLO</name>
<comment type="caution">
    <text evidence="13">The sequence shown here is derived from an EMBL/GenBank/DDBJ whole genome shotgun (WGS) entry which is preliminary data.</text>
</comment>
<organism evidence="13 14">
    <name type="scientific">Chlamydomonas eustigma</name>
    <dbReference type="NCBI Taxonomy" id="1157962"/>
    <lineage>
        <taxon>Eukaryota</taxon>
        <taxon>Viridiplantae</taxon>
        <taxon>Chlorophyta</taxon>
        <taxon>core chlorophytes</taxon>
        <taxon>Chlorophyceae</taxon>
        <taxon>CS clade</taxon>
        <taxon>Chlamydomonadales</taxon>
        <taxon>Chlamydomonadaceae</taxon>
        <taxon>Chlamydomonas</taxon>
    </lineage>
</organism>
<dbReference type="Pfam" id="PF00365">
    <property type="entry name" value="PFK"/>
    <property type="match status" value="1"/>
</dbReference>
<evidence type="ECO:0000313" key="14">
    <source>
        <dbReference type="Proteomes" id="UP000232323"/>
    </source>
</evidence>
<comment type="function">
    <text evidence="2">Catalyzes the phosphorylation of D-fructose 6-phosphate to fructose 1,6-bisphosphate by ATP, the first committing step of glycolysis.</text>
</comment>
<keyword evidence="3" id="KW-0808">Transferase</keyword>
<keyword evidence="11" id="KW-0697">Rotamase</keyword>
<evidence type="ECO:0000259" key="12">
    <source>
        <dbReference type="PROSITE" id="PS50059"/>
    </source>
</evidence>
<dbReference type="InterPro" id="IPR046357">
    <property type="entry name" value="PPIase_dom_sf"/>
</dbReference>
<dbReference type="Gene3D" id="3.10.50.40">
    <property type="match status" value="1"/>
</dbReference>
<keyword evidence="6" id="KW-0418">Kinase</keyword>
<dbReference type="PROSITE" id="PS50059">
    <property type="entry name" value="FKBP_PPIASE"/>
    <property type="match status" value="1"/>
</dbReference>
<dbReference type="SUPFAM" id="SSF53784">
    <property type="entry name" value="Phosphofructokinase"/>
    <property type="match status" value="1"/>
</dbReference>
<keyword evidence="5" id="KW-0547">Nucleotide-binding</keyword>
<keyword evidence="9" id="KW-0324">Glycolysis</keyword>
<dbReference type="InterPro" id="IPR022953">
    <property type="entry name" value="ATP_PFK"/>
</dbReference>
<dbReference type="PROSITE" id="PS51257">
    <property type="entry name" value="PROKAR_LIPOPROTEIN"/>
    <property type="match status" value="1"/>
</dbReference>
<evidence type="ECO:0000256" key="3">
    <source>
        <dbReference type="ARBA" id="ARBA00022679"/>
    </source>
</evidence>
<keyword evidence="4" id="KW-0479">Metal-binding</keyword>
<gene>
    <name evidence="13" type="ORF">CEUSTIGMA_g1988.t1</name>
</gene>
<dbReference type="SUPFAM" id="SSF54534">
    <property type="entry name" value="FKBP-like"/>
    <property type="match status" value="1"/>
</dbReference>
<dbReference type="STRING" id="1157962.A0A250WV07"/>
<keyword evidence="7" id="KW-0067">ATP-binding</keyword>
<proteinExistence type="predicted"/>
<dbReference type="InterPro" id="IPR035966">
    <property type="entry name" value="PKF_sf"/>
</dbReference>
<comment type="catalytic activity">
    <reaction evidence="10">
        <text>beta-D-fructose 6-phosphate + ATP = beta-D-fructose 1,6-bisphosphate + ADP + H(+)</text>
        <dbReference type="Rhea" id="RHEA:16109"/>
        <dbReference type="ChEBI" id="CHEBI:15378"/>
        <dbReference type="ChEBI" id="CHEBI:30616"/>
        <dbReference type="ChEBI" id="CHEBI:32966"/>
        <dbReference type="ChEBI" id="CHEBI:57634"/>
        <dbReference type="ChEBI" id="CHEBI:456216"/>
        <dbReference type="EC" id="2.7.1.11"/>
    </reaction>
</comment>